<protein>
    <submittedName>
        <fullName evidence="2">Uncharacterized protein</fullName>
    </submittedName>
</protein>
<feature type="chain" id="PRO_5032848995" evidence="1">
    <location>
        <begin position="17"/>
        <end position="80"/>
    </location>
</feature>
<gene>
    <name evidence="2" type="ORF">HUJ06_027570</name>
</gene>
<feature type="signal peptide" evidence="1">
    <location>
        <begin position="1"/>
        <end position="16"/>
    </location>
</feature>
<reference evidence="2 3" key="1">
    <citation type="journal article" date="2020" name="Mol. Biol. Evol.">
        <title>Distinct Expression and Methylation Patterns for Genes with Different Fates following a Single Whole-Genome Duplication in Flowering Plants.</title>
        <authorList>
            <person name="Shi T."/>
            <person name="Rahmani R.S."/>
            <person name="Gugger P.F."/>
            <person name="Wang M."/>
            <person name="Li H."/>
            <person name="Zhang Y."/>
            <person name="Li Z."/>
            <person name="Wang Q."/>
            <person name="Van de Peer Y."/>
            <person name="Marchal K."/>
            <person name="Chen J."/>
        </authorList>
    </citation>
    <scope>NUCLEOTIDE SEQUENCE [LARGE SCALE GENOMIC DNA]</scope>
    <source>
        <tissue evidence="2">Leaf</tissue>
    </source>
</reference>
<dbReference type="EMBL" id="DUZY01000002">
    <property type="protein sequence ID" value="DAD26102.1"/>
    <property type="molecule type" value="Genomic_DNA"/>
</dbReference>
<dbReference type="AlphaFoldDB" id="A0A822Y1H1"/>
<evidence type="ECO:0000256" key="1">
    <source>
        <dbReference type="SAM" id="SignalP"/>
    </source>
</evidence>
<sequence length="80" mass="8811">MVLLMMVILFLLKDMAIDKEEAALDSLAYSAGADLKSAIAYRYLCPLLQINYVSPLPPDSPLKTVCSYYLGLISCEKGFS</sequence>
<accession>A0A822Y1H1</accession>
<name>A0A822Y1H1_NELNU</name>
<keyword evidence="1" id="KW-0732">Signal</keyword>
<organism evidence="2 3">
    <name type="scientific">Nelumbo nucifera</name>
    <name type="common">Sacred lotus</name>
    <dbReference type="NCBI Taxonomy" id="4432"/>
    <lineage>
        <taxon>Eukaryota</taxon>
        <taxon>Viridiplantae</taxon>
        <taxon>Streptophyta</taxon>
        <taxon>Embryophyta</taxon>
        <taxon>Tracheophyta</taxon>
        <taxon>Spermatophyta</taxon>
        <taxon>Magnoliopsida</taxon>
        <taxon>Proteales</taxon>
        <taxon>Nelumbonaceae</taxon>
        <taxon>Nelumbo</taxon>
    </lineage>
</organism>
<comment type="caution">
    <text evidence="2">The sequence shown here is derived from an EMBL/GenBank/DDBJ whole genome shotgun (WGS) entry which is preliminary data.</text>
</comment>
<keyword evidence="3" id="KW-1185">Reference proteome</keyword>
<evidence type="ECO:0000313" key="3">
    <source>
        <dbReference type="Proteomes" id="UP000607653"/>
    </source>
</evidence>
<proteinExistence type="predicted"/>
<evidence type="ECO:0000313" key="2">
    <source>
        <dbReference type="EMBL" id="DAD26102.1"/>
    </source>
</evidence>
<dbReference type="Proteomes" id="UP000607653">
    <property type="component" value="Unassembled WGS sequence"/>
</dbReference>